<dbReference type="PANTHER" id="PTHR10120">
    <property type="entry name" value="CAAX PRENYL PROTEASE 1"/>
    <property type="match status" value="1"/>
</dbReference>
<accession>A0A9W8AN99</accession>
<dbReference type="GO" id="GO:0008237">
    <property type="term" value="F:metallopeptidase activity"/>
    <property type="evidence" value="ECO:0007669"/>
    <property type="project" value="UniProtKB-KW"/>
</dbReference>
<dbReference type="EMBL" id="JANBPY010003327">
    <property type="protein sequence ID" value="KAJ1952058.1"/>
    <property type="molecule type" value="Genomic_DNA"/>
</dbReference>
<keyword evidence="3" id="KW-0482">Metalloprotease</keyword>
<feature type="transmembrane region" description="Helical" evidence="1">
    <location>
        <begin position="250"/>
        <end position="275"/>
    </location>
</feature>
<feature type="transmembrane region" description="Helical" evidence="1">
    <location>
        <begin position="296"/>
        <end position="315"/>
    </location>
</feature>
<protein>
    <submittedName>
        <fullName evidence="3">Zinc metalloprotease</fullName>
        <ecNumber evidence="3">3.4.24.84</ecNumber>
    </submittedName>
</protein>
<reference evidence="3" key="1">
    <citation type="submission" date="2022-07" db="EMBL/GenBank/DDBJ databases">
        <title>Phylogenomic reconstructions and comparative analyses of Kickxellomycotina fungi.</title>
        <authorList>
            <person name="Reynolds N.K."/>
            <person name="Stajich J.E."/>
            <person name="Barry K."/>
            <person name="Grigoriev I.V."/>
            <person name="Crous P."/>
            <person name="Smith M.E."/>
        </authorList>
    </citation>
    <scope>NUCLEOTIDE SEQUENCE</scope>
    <source>
        <strain evidence="3">RSA 1196</strain>
    </source>
</reference>
<keyword evidence="3" id="KW-0378">Hydrolase</keyword>
<sequence length="345" mass="39066">MVSHDDLVFGAYLVGVCVSFPLIMMLVIVNVQLFPLLDQFGVPCPAFLTGSWEGLFNAAVADPLATYVVPHFPEPLANLATSLAQSRDALSDYVDAVALEGILWFQRVWENVGTLSCSEALQQGLVGLGLPEATVSTWFAQPFPYKEFVLGVALVVYLFETYLDYRQHRKLRERVRPATITTIVSQEDFEKANEYGLDKSRFHFVRAFVNQLQTVALLWYDVLPLLWDLVGSTMLHYAGLGSEYEITHSVLFFMFTAFLTSVLSIPFDFYHTFVIEERHGFNKQTPALYFTDLVKNYLVGAVIGVPVIAALLRIVQWAGPYFYVYIWVFVMGLQFLLMTIYPTLI</sequence>
<proteinExistence type="predicted"/>
<keyword evidence="1" id="KW-0472">Membrane</keyword>
<dbReference type="Proteomes" id="UP001150925">
    <property type="component" value="Unassembled WGS sequence"/>
</dbReference>
<name>A0A9W8AN99_9FUNG</name>
<dbReference type="AlphaFoldDB" id="A0A9W8AN99"/>
<comment type="caution">
    <text evidence="3">The sequence shown here is derived from an EMBL/GenBank/DDBJ whole genome shotgun (WGS) entry which is preliminary data.</text>
</comment>
<feature type="transmembrane region" description="Helical" evidence="1">
    <location>
        <begin position="148"/>
        <end position="165"/>
    </location>
</feature>
<dbReference type="OrthoDB" id="360839at2759"/>
<evidence type="ECO:0000313" key="3">
    <source>
        <dbReference type="EMBL" id="KAJ1952058.1"/>
    </source>
</evidence>
<gene>
    <name evidence="3" type="primary">STE24</name>
    <name evidence="3" type="ORF">IWQ62_006307</name>
</gene>
<keyword evidence="1" id="KW-1133">Transmembrane helix</keyword>
<evidence type="ECO:0000259" key="2">
    <source>
        <dbReference type="Pfam" id="PF16491"/>
    </source>
</evidence>
<dbReference type="Pfam" id="PF16491">
    <property type="entry name" value="Peptidase_M48_N"/>
    <property type="match status" value="1"/>
</dbReference>
<feature type="domain" description="CAAX prenyl protease 1 N-terminal" evidence="2">
    <location>
        <begin position="167"/>
        <end position="345"/>
    </location>
</feature>
<dbReference type="InterPro" id="IPR032456">
    <property type="entry name" value="Peptidase_M48_N"/>
</dbReference>
<keyword evidence="4" id="KW-1185">Reference proteome</keyword>
<organism evidence="3 4">
    <name type="scientific">Dispira parvispora</name>
    <dbReference type="NCBI Taxonomy" id="1520584"/>
    <lineage>
        <taxon>Eukaryota</taxon>
        <taxon>Fungi</taxon>
        <taxon>Fungi incertae sedis</taxon>
        <taxon>Zoopagomycota</taxon>
        <taxon>Kickxellomycotina</taxon>
        <taxon>Dimargaritomycetes</taxon>
        <taxon>Dimargaritales</taxon>
        <taxon>Dimargaritaceae</taxon>
        <taxon>Dispira</taxon>
    </lineage>
</organism>
<feature type="transmembrane region" description="Helical" evidence="1">
    <location>
        <begin position="321"/>
        <end position="341"/>
    </location>
</feature>
<feature type="transmembrane region" description="Helical" evidence="1">
    <location>
        <begin position="208"/>
        <end position="230"/>
    </location>
</feature>
<feature type="transmembrane region" description="Helical" evidence="1">
    <location>
        <begin position="7"/>
        <end position="29"/>
    </location>
</feature>
<evidence type="ECO:0000256" key="1">
    <source>
        <dbReference type="SAM" id="Phobius"/>
    </source>
</evidence>
<evidence type="ECO:0000313" key="4">
    <source>
        <dbReference type="Proteomes" id="UP001150925"/>
    </source>
</evidence>
<dbReference type="EC" id="3.4.24.84" evidence="3"/>
<keyword evidence="3" id="KW-0645">Protease</keyword>
<keyword evidence="1" id="KW-0812">Transmembrane</keyword>
<feature type="non-terminal residue" evidence="3">
    <location>
        <position position="345"/>
    </location>
</feature>